<dbReference type="GO" id="GO:1990189">
    <property type="term" value="F:protein N-terminal-serine acetyltransferase activity"/>
    <property type="evidence" value="ECO:0007669"/>
    <property type="project" value="TreeGrafter"/>
</dbReference>
<dbReference type="InterPro" id="IPR000182">
    <property type="entry name" value="GNAT_dom"/>
</dbReference>
<dbReference type="GO" id="GO:0005737">
    <property type="term" value="C:cytoplasm"/>
    <property type="evidence" value="ECO:0007669"/>
    <property type="project" value="TreeGrafter"/>
</dbReference>
<proteinExistence type="predicted"/>
<dbReference type="InterPro" id="IPR051908">
    <property type="entry name" value="Ribosomal_N-acetyltransferase"/>
</dbReference>
<dbReference type="PROSITE" id="PS51186">
    <property type="entry name" value="GNAT"/>
    <property type="match status" value="1"/>
</dbReference>
<dbReference type="SUPFAM" id="SSF55729">
    <property type="entry name" value="Acyl-CoA N-acyltransferases (Nat)"/>
    <property type="match status" value="1"/>
</dbReference>
<feature type="domain" description="N-acetyltransferase" evidence="1">
    <location>
        <begin position="21"/>
        <end position="176"/>
    </location>
</feature>
<name>A0A926KM70_9BACL</name>
<keyword evidence="3" id="KW-1185">Reference proteome</keyword>
<dbReference type="InterPro" id="IPR016181">
    <property type="entry name" value="Acyl_CoA_acyltransferase"/>
</dbReference>
<sequence length="184" mass="21397">MFSNQINDDIHLKLLETRFADELFALSDKNRDYLREWLPWLDATVSVEQTRNFIQSTLKAYADNNGFNCGIFYKGRIAGCIGLHGIDWINKKTSIGYWLGADFQGQGIMTLACKAVIDYVFNDLSLNRVEIRAAEHNSKSRAIPVRLNFVYEGKVRQAEWLYDHYVDHMVYGLLKEDWNLHLNK</sequence>
<accession>A0A926KM70</accession>
<evidence type="ECO:0000259" key="1">
    <source>
        <dbReference type="PROSITE" id="PS51186"/>
    </source>
</evidence>
<comment type="caution">
    <text evidence="2">The sequence shown here is derived from an EMBL/GenBank/DDBJ whole genome shotgun (WGS) entry which is preliminary data.</text>
</comment>
<dbReference type="RefSeq" id="WP_188174054.1">
    <property type="nucleotide sequence ID" value="NZ_JACVVD010000003.1"/>
</dbReference>
<dbReference type="PANTHER" id="PTHR43441">
    <property type="entry name" value="RIBOSOMAL-PROTEIN-SERINE ACETYLTRANSFERASE"/>
    <property type="match status" value="1"/>
</dbReference>
<dbReference type="GO" id="GO:0008999">
    <property type="term" value="F:protein-N-terminal-alanine acetyltransferase activity"/>
    <property type="evidence" value="ECO:0007669"/>
    <property type="project" value="TreeGrafter"/>
</dbReference>
<organism evidence="2 3">
    <name type="scientific">Paenibacillus sedimenti</name>
    <dbReference type="NCBI Taxonomy" id="2770274"/>
    <lineage>
        <taxon>Bacteria</taxon>
        <taxon>Bacillati</taxon>
        <taxon>Bacillota</taxon>
        <taxon>Bacilli</taxon>
        <taxon>Bacillales</taxon>
        <taxon>Paenibacillaceae</taxon>
        <taxon>Paenibacillus</taxon>
    </lineage>
</organism>
<gene>
    <name evidence="2" type="ORF">ICC18_08935</name>
</gene>
<reference evidence="2" key="1">
    <citation type="submission" date="2020-09" db="EMBL/GenBank/DDBJ databases">
        <title>Draft Genome Sequence of Paenibacillus sp. WST5.</title>
        <authorList>
            <person name="Bao Z."/>
        </authorList>
    </citation>
    <scope>NUCLEOTIDE SEQUENCE</scope>
    <source>
        <strain evidence="2">WST5</strain>
    </source>
</reference>
<dbReference type="Proteomes" id="UP000650466">
    <property type="component" value="Unassembled WGS sequence"/>
</dbReference>
<evidence type="ECO:0000313" key="2">
    <source>
        <dbReference type="EMBL" id="MBD0380235.1"/>
    </source>
</evidence>
<dbReference type="PANTHER" id="PTHR43441:SF12">
    <property type="entry name" value="RIBOSOMAL N-ACETYLTRANSFERASE YDAF-RELATED"/>
    <property type="match status" value="1"/>
</dbReference>
<dbReference type="Pfam" id="PF13302">
    <property type="entry name" value="Acetyltransf_3"/>
    <property type="match status" value="1"/>
</dbReference>
<dbReference type="EMBL" id="JACVVD010000003">
    <property type="protein sequence ID" value="MBD0380235.1"/>
    <property type="molecule type" value="Genomic_DNA"/>
</dbReference>
<dbReference type="Gene3D" id="3.40.630.30">
    <property type="match status" value="1"/>
</dbReference>
<evidence type="ECO:0000313" key="3">
    <source>
        <dbReference type="Proteomes" id="UP000650466"/>
    </source>
</evidence>
<dbReference type="AlphaFoldDB" id="A0A926KM70"/>
<protein>
    <submittedName>
        <fullName evidence="2">GNAT family N-acetyltransferase</fullName>
    </submittedName>
</protein>